<feature type="domain" description="Glycosyl hydrolase family 32 N-terminal" evidence="5">
    <location>
        <begin position="17"/>
        <end position="317"/>
    </location>
</feature>
<dbReference type="PANTHER" id="PTHR43101">
    <property type="entry name" value="BETA-FRUCTOSIDASE"/>
    <property type="match status" value="1"/>
</dbReference>
<dbReference type="Pfam" id="PF00251">
    <property type="entry name" value="Glyco_hydro_32N"/>
    <property type="match status" value="1"/>
</dbReference>
<sequence>MTYRPDSAAGSAVTAYHLRPDSGWLNDPNGMVHRDGRWHVFFQHNPDAPRHDQIAWGHASSADLVSWRDHRVAFEPTPGGPDAAGCWSGVFVDGLERPAVVYSGVTGPDHASTVCLRWGEGEELDDWGAPLVVATTPDADDVAIMRDPFVLTHAGRRFALVGAGLRDGTPAILLYSCDDIEDWDYLGIWLTGAELPLEGALPADVWECPQLAVWGDRATLVLSLHDRGVLGEVVGCTGALVDDGGLPRLRVEQVQVLDEGTDFYAPQLAADDADGWWLMGWIRELDRDPSVRDHAGCMTLPRRLVPDGDGARLVLDPRVAGALEVEEATAGTSLRRARLVAGPGGGSLRHPELGSRPLAPGAVAYVDGEVLEVYPPAGPPATLRHTAAWEVEGDVDVSAVLTSSRAARAGTGAPRAEA</sequence>
<dbReference type="STRING" id="767452.AVL62_12845"/>
<evidence type="ECO:0000313" key="7">
    <source>
        <dbReference type="Proteomes" id="UP000054837"/>
    </source>
</evidence>
<evidence type="ECO:0000256" key="3">
    <source>
        <dbReference type="ARBA" id="ARBA00022801"/>
    </source>
</evidence>
<dbReference type="SMART" id="SM00640">
    <property type="entry name" value="Glyco_32"/>
    <property type="match status" value="1"/>
</dbReference>
<keyword evidence="7" id="KW-1185">Reference proteome</keyword>
<keyword evidence="4" id="KW-0326">Glycosidase</keyword>
<reference evidence="6 7" key="1">
    <citation type="submission" date="2015-12" db="EMBL/GenBank/DDBJ databases">
        <title>Serinicoccus chungangenesis strain CD08_5 genome sequencing and assembly.</title>
        <authorList>
            <person name="Chander A.M."/>
            <person name="Kaur G."/>
            <person name="Nair G.R."/>
            <person name="Dhawan D.K."/>
            <person name="Kochhar R.K."/>
            <person name="Mayilraj S."/>
            <person name="Bhadada S.K."/>
        </authorList>
    </citation>
    <scope>NUCLEOTIDE SEQUENCE [LARGE SCALE GENOMIC DNA]</scope>
    <source>
        <strain evidence="6 7">CD08_5</strain>
    </source>
</reference>
<dbReference type="SUPFAM" id="SSF75005">
    <property type="entry name" value="Arabinanase/levansucrase/invertase"/>
    <property type="match status" value="1"/>
</dbReference>
<gene>
    <name evidence="6" type="ORF">AVL62_12845</name>
</gene>
<dbReference type="CDD" id="cd08996">
    <property type="entry name" value="GH32_FFase"/>
    <property type="match status" value="1"/>
</dbReference>
<dbReference type="PROSITE" id="PS00609">
    <property type="entry name" value="GLYCOSYL_HYDROL_F32"/>
    <property type="match status" value="1"/>
</dbReference>
<dbReference type="RefSeq" id="WP_058892670.1">
    <property type="nucleotide sequence ID" value="NZ_LQBL01000033.1"/>
</dbReference>
<dbReference type="AlphaFoldDB" id="A0A0W8I0L1"/>
<dbReference type="InterPro" id="IPR023296">
    <property type="entry name" value="Glyco_hydro_beta-prop_sf"/>
</dbReference>
<dbReference type="OrthoDB" id="9776657at2"/>
<accession>A0A0W8I0L1</accession>
<evidence type="ECO:0000256" key="2">
    <source>
        <dbReference type="ARBA" id="ARBA00012758"/>
    </source>
</evidence>
<dbReference type="InterPro" id="IPR018053">
    <property type="entry name" value="Glyco_hydro_32_AS"/>
</dbReference>
<keyword evidence="3" id="KW-0378">Hydrolase</keyword>
<evidence type="ECO:0000259" key="5">
    <source>
        <dbReference type="Pfam" id="PF00251"/>
    </source>
</evidence>
<dbReference type="GO" id="GO:0005975">
    <property type="term" value="P:carbohydrate metabolic process"/>
    <property type="evidence" value="ECO:0007669"/>
    <property type="project" value="InterPro"/>
</dbReference>
<organism evidence="6 7">
    <name type="scientific">Serinicoccus chungangensis</name>
    <dbReference type="NCBI Taxonomy" id="767452"/>
    <lineage>
        <taxon>Bacteria</taxon>
        <taxon>Bacillati</taxon>
        <taxon>Actinomycetota</taxon>
        <taxon>Actinomycetes</taxon>
        <taxon>Micrococcales</taxon>
        <taxon>Ornithinimicrobiaceae</taxon>
        <taxon>Serinicoccus</taxon>
    </lineage>
</organism>
<comment type="caution">
    <text evidence="6">The sequence shown here is derived from an EMBL/GenBank/DDBJ whole genome shotgun (WGS) entry which is preliminary data.</text>
</comment>
<dbReference type="EC" id="3.2.1.26" evidence="2"/>
<evidence type="ECO:0000256" key="1">
    <source>
        <dbReference type="ARBA" id="ARBA00009902"/>
    </source>
</evidence>
<dbReference type="PANTHER" id="PTHR43101:SF1">
    <property type="entry name" value="BETA-FRUCTOSIDASE"/>
    <property type="match status" value="1"/>
</dbReference>
<dbReference type="InterPro" id="IPR051214">
    <property type="entry name" value="GH32_Enzymes"/>
</dbReference>
<proteinExistence type="inferred from homology"/>
<evidence type="ECO:0000256" key="4">
    <source>
        <dbReference type="ARBA" id="ARBA00023295"/>
    </source>
</evidence>
<dbReference type="InterPro" id="IPR001362">
    <property type="entry name" value="Glyco_hydro_32"/>
</dbReference>
<dbReference type="Gene3D" id="2.115.10.20">
    <property type="entry name" value="Glycosyl hydrolase domain, family 43"/>
    <property type="match status" value="1"/>
</dbReference>
<name>A0A0W8I0L1_9MICO</name>
<dbReference type="EMBL" id="LQBL01000033">
    <property type="protein sequence ID" value="KUG51125.1"/>
    <property type="molecule type" value="Genomic_DNA"/>
</dbReference>
<protein>
    <recommendedName>
        <fullName evidence="2">beta-fructofuranosidase</fullName>
        <ecNumber evidence="2">3.2.1.26</ecNumber>
    </recommendedName>
</protein>
<dbReference type="Proteomes" id="UP000054837">
    <property type="component" value="Unassembled WGS sequence"/>
</dbReference>
<comment type="similarity">
    <text evidence="1">Belongs to the glycosyl hydrolase 32 family.</text>
</comment>
<dbReference type="GO" id="GO:0004564">
    <property type="term" value="F:beta-fructofuranosidase activity"/>
    <property type="evidence" value="ECO:0007669"/>
    <property type="project" value="UniProtKB-EC"/>
</dbReference>
<evidence type="ECO:0000313" key="6">
    <source>
        <dbReference type="EMBL" id="KUG51125.1"/>
    </source>
</evidence>
<dbReference type="InterPro" id="IPR013148">
    <property type="entry name" value="Glyco_hydro_32_N"/>
</dbReference>